<evidence type="ECO:0000256" key="4">
    <source>
        <dbReference type="ARBA" id="ARBA00022771"/>
    </source>
</evidence>
<dbReference type="EMBL" id="OIVN01006290">
    <property type="protein sequence ID" value="SPD29847.1"/>
    <property type="molecule type" value="Genomic_DNA"/>
</dbReference>
<evidence type="ECO:0000256" key="9">
    <source>
        <dbReference type="ARBA" id="ARBA00023242"/>
    </source>
</evidence>
<evidence type="ECO:0000313" key="11">
    <source>
        <dbReference type="EMBL" id="SPD29847.1"/>
    </source>
</evidence>
<sequence length="807" mass="91686">MSDPENWACQACGNLGLTDGFDGFFYCLRCNARADDFIETGVADEDFIDKGGDTGGALYLPSYSRRRNTAAIKAEPISQSDPTANSQYLQLFSNSLALDHNNEKTPLRHVKKEELHYDDDVLGPTGPQDFGSSLKVMPSYEDYKMIRIRYVIGLQLMVQFQCEALVREFNVSPLICGLAGTIWMRFLTRTGVFDDDWADQTIRNSEEDYLKKNKTSEEDRPENLTCRTIRAKDFDEPHNNYNQRSVIIWYRSLRKRIPLSCTLAVSFLACHIAREAILPTDIVKWSLEGKVPYLAAFVEIEKRIGPASANCPISPSIMFRPSQALPFQKLESLAATIAQSLGLDLPPVNFYAIASRYLQKFCLPIEKILPHACRIYEWSMPPDLWLSTNELRLPTRVCVMSILIVAIRIIYNIHGFGEWEKSLSSNGDSPSTSNQGGQLDPVRDFDMDDDAGKACGSPCHDADDLGTNSSRHSSQVQKSELNAAELLHKLEARYNEIADTYEYSKDLPTYLQYCKDVVFAGLEPAFEDHEEKRLIEEFWDFYEKGLGMGLNLGRKIKVLVVNVENFRGVMAVKVAVAATSSTFEKPTWVVVVVVVGFKSMTWSGFKESEPSEDFEERRRSAFNQKRSRDEGLVSHMPRDNKKIKDEEFVSGSSPDGTYHVDESKQGFDGDQNSEPNDQISAETRKNEAIRCMKLDMEENRFYYIPPRVNIKRFDYLHYVRKKDEGAFTYVAHADYYILLRACARAAQVDIRIMHIGVLSLERRLTWLENRTNHCLHLTPPNVSCQFCSNVAPEHTADDPIGLQNLNI</sequence>
<feature type="compositionally biased region" description="Basic and acidic residues" evidence="10">
    <location>
        <begin position="658"/>
        <end position="667"/>
    </location>
</feature>
<dbReference type="GO" id="GO:0070860">
    <property type="term" value="C:RNA polymerase I core factor complex"/>
    <property type="evidence" value="ECO:0007669"/>
    <property type="project" value="InterPro"/>
</dbReference>
<evidence type="ECO:0000256" key="10">
    <source>
        <dbReference type="SAM" id="MobiDB-lite"/>
    </source>
</evidence>
<feature type="region of interest" description="Disordered" evidence="10">
    <location>
        <begin position="424"/>
        <end position="443"/>
    </location>
</feature>
<comment type="subcellular location">
    <subcellularLocation>
        <location evidence="1">Nucleus</location>
        <location evidence="1">Nucleolus</location>
    </subcellularLocation>
</comment>
<feature type="compositionally biased region" description="Polar residues" evidence="10">
    <location>
        <begin position="670"/>
        <end position="680"/>
    </location>
</feature>
<reference evidence="11" key="1">
    <citation type="submission" date="2018-02" db="EMBL/GenBank/DDBJ databases">
        <authorList>
            <person name="Cohen D.B."/>
            <person name="Kent A.D."/>
        </authorList>
    </citation>
    <scope>NUCLEOTIDE SEQUENCE</scope>
</reference>
<protein>
    <recommendedName>
        <fullName evidence="12">RRN7-type domain-containing protein</fullName>
    </recommendedName>
</protein>
<name>A0A2N9IWU8_FAGSY</name>
<accession>A0A2N9IWU8</accession>
<feature type="region of interest" description="Disordered" evidence="10">
    <location>
        <begin position="605"/>
        <end position="680"/>
    </location>
</feature>
<feature type="compositionally biased region" description="Basic and acidic residues" evidence="10">
    <location>
        <begin position="626"/>
        <end position="647"/>
    </location>
</feature>
<keyword evidence="4" id="KW-0863">Zinc-finger</keyword>
<evidence type="ECO:0000256" key="2">
    <source>
        <dbReference type="ARBA" id="ARBA00006899"/>
    </source>
</evidence>
<keyword evidence="7" id="KW-0238">DNA-binding</keyword>
<evidence type="ECO:0000256" key="5">
    <source>
        <dbReference type="ARBA" id="ARBA00022833"/>
    </source>
</evidence>
<keyword evidence="8" id="KW-0804">Transcription</keyword>
<evidence type="ECO:0000256" key="8">
    <source>
        <dbReference type="ARBA" id="ARBA00023163"/>
    </source>
</evidence>
<dbReference type="AlphaFoldDB" id="A0A2N9IWU8"/>
<keyword evidence="3" id="KW-0479">Metal-binding</keyword>
<evidence type="ECO:0000256" key="6">
    <source>
        <dbReference type="ARBA" id="ARBA00023015"/>
    </source>
</evidence>
<evidence type="ECO:0000256" key="3">
    <source>
        <dbReference type="ARBA" id="ARBA00022723"/>
    </source>
</evidence>
<keyword evidence="9" id="KW-0539">Nucleus</keyword>
<evidence type="ECO:0008006" key="12">
    <source>
        <dbReference type="Google" id="ProtNLM"/>
    </source>
</evidence>
<evidence type="ECO:0000256" key="7">
    <source>
        <dbReference type="ARBA" id="ARBA00023125"/>
    </source>
</evidence>
<dbReference type="PANTHER" id="PTHR31576">
    <property type="entry name" value="TATA BOX-BINDING PROTEIN-ASSOCIATED FACTOR RNA POLYMERASE I SUBUNIT B"/>
    <property type="match status" value="1"/>
</dbReference>
<organism evidence="11">
    <name type="scientific">Fagus sylvatica</name>
    <name type="common">Beechnut</name>
    <dbReference type="NCBI Taxonomy" id="28930"/>
    <lineage>
        <taxon>Eukaryota</taxon>
        <taxon>Viridiplantae</taxon>
        <taxon>Streptophyta</taxon>
        <taxon>Embryophyta</taxon>
        <taxon>Tracheophyta</taxon>
        <taxon>Spermatophyta</taxon>
        <taxon>Magnoliopsida</taxon>
        <taxon>eudicotyledons</taxon>
        <taxon>Gunneridae</taxon>
        <taxon>Pentapetalae</taxon>
        <taxon>rosids</taxon>
        <taxon>fabids</taxon>
        <taxon>Fagales</taxon>
        <taxon>Fagaceae</taxon>
        <taxon>Fagus</taxon>
    </lineage>
</organism>
<dbReference type="InterPro" id="IPR033599">
    <property type="entry name" value="TAF1B/Rrn7"/>
</dbReference>
<dbReference type="PANTHER" id="PTHR31576:SF2">
    <property type="entry name" value="TATA BOX-BINDING PROTEIN-ASSOCIATED FACTOR RNA POLYMERASE I SUBUNIT B"/>
    <property type="match status" value="1"/>
</dbReference>
<dbReference type="GO" id="GO:0001164">
    <property type="term" value="F:RNA polymerase I core promoter sequence-specific DNA binding"/>
    <property type="evidence" value="ECO:0007669"/>
    <property type="project" value="InterPro"/>
</dbReference>
<feature type="compositionally biased region" description="Polar residues" evidence="10">
    <location>
        <begin position="424"/>
        <end position="437"/>
    </location>
</feature>
<gene>
    <name evidence="11" type="ORF">FSB_LOCUS57729</name>
</gene>
<keyword evidence="6" id="KW-0805">Transcription regulation</keyword>
<dbReference type="GO" id="GO:0008270">
    <property type="term" value="F:zinc ion binding"/>
    <property type="evidence" value="ECO:0007669"/>
    <property type="project" value="UniProtKB-KW"/>
</dbReference>
<keyword evidence="5" id="KW-0862">Zinc</keyword>
<proteinExistence type="inferred from homology"/>
<comment type="similarity">
    <text evidence="2">Belongs to the RRN7/TAF1B family.</text>
</comment>
<dbReference type="GO" id="GO:0042790">
    <property type="term" value="P:nucleolar large rRNA transcription by RNA polymerase I"/>
    <property type="evidence" value="ECO:0007669"/>
    <property type="project" value="TreeGrafter"/>
</dbReference>
<evidence type="ECO:0000256" key="1">
    <source>
        <dbReference type="ARBA" id="ARBA00004604"/>
    </source>
</evidence>